<evidence type="ECO:0000256" key="1">
    <source>
        <dbReference type="SAM" id="MobiDB-lite"/>
    </source>
</evidence>
<evidence type="ECO:0000259" key="2">
    <source>
        <dbReference type="Pfam" id="PF02602"/>
    </source>
</evidence>
<organism evidence="3 4">
    <name type="scientific">Roseivivax halodurans JCM 10272</name>
    <dbReference type="NCBI Taxonomy" id="1449350"/>
    <lineage>
        <taxon>Bacteria</taxon>
        <taxon>Pseudomonadati</taxon>
        <taxon>Pseudomonadota</taxon>
        <taxon>Alphaproteobacteria</taxon>
        <taxon>Rhodobacterales</taxon>
        <taxon>Roseobacteraceae</taxon>
        <taxon>Roseivivax</taxon>
    </lineage>
</organism>
<dbReference type="InterPro" id="IPR003754">
    <property type="entry name" value="4pyrrol_synth_uPrphyn_synth"/>
</dbReference>
<feature type="domain" description="Tetrapyrrole biosynthesis uroporphyrinogen III synthase" evidence="2">
    <location>
        <begin position="63"/>
        <end position="256"/>
    </location>
</feature>
<reference evidence="3 4" key="1">
    <citation type="submission" date="2014-01" db="EMBL/GenBank/DDBJ databases">
        <title>Roseivivax halodurans JCM 10272 Genome Sequencing.</title>
        <authorList>
            <person name="Lai Q."/>
            <person name="Li G."/>
            <person name="Shao Z."/>
        </authorList>
    </citation>
    <scope>NUCLEOTIDE SEQUENCE [LARGE SCALE GENOMIC DNA]</scope>
    <source>
        <strain evidence="3 4">JCM 10272</strain>
    </source>
</reference>
<protein>
    <submittedName>
        <fullName evidence="3">Uroporphyrinogen-III synthase</fullName>
    </submittedName>
</protein>
<feature type="region of interest" description="Disordered" evidence="1">
    <location>
        <begin position="1"/>
        <end position="38"/>
    </location>
</feature>
<dbReference type="GO" id="GO:0033014">
    <property type="term" value="P:tetrapyrrole biosynthetic process"/>
    <property type="evidence" value="ECO:0007669"/>
    <property type="project" value="InterPro"/>
</dbReference>
<dbReference type="SUPFAM" id="SSF69618">
    <property type="entry name" value="HemD-like"/>
    <property type="match status" value="1"/>
</dbReference>
<dbReference type="InterPro" id="IPR036108">
    <property type="entry name" value="4pyrrol_syn_uPrphyn_synt_sf"/>
</dbReference>
<dbReference type="eggNOG" id="COG1587">
    <property type="taxonomic scope" value="Bacteria"/>
</dbReference>
<dbReference type="STRING" id="1449350.OCH239_17330"/>
<sequence>MRQGVSAGSTKRGRPQCRAPPRTGRHDTRPPPETPMTRPVLLLTRTEAAALRFHGLLAEAPAHDLIVSPLLSIRFRGALPDIPAGTILLLTSANAARAYAALGGSPALRAYAVGEATAAAAREAGLAPESVGGDVEAMLSRLLADRPDAPLLHLRGAETRGRLTERLAEAGLAASEAVTYDQDLQPLSAEARSALDGAVPVVAPLFSPRTAEAFAGGRPFAAPLYIAAMSDAVADAAAEAQAERVCVADAPDARTMARETVALLRHAAALEARNGAE</sequence>
<proteinExistence type="predicted"/>
<evidence type="ECO:0000313" key="4">
    <source>
        <dbReference type="Proteomes" id="UP000022447"/>
    </source>
</evidence>
<name>X7EC14_9RHOB</name>
<comment type="caution">
    <text evidence="3">The sequence shown here is derived from an EMBL/GenBank/DDBJ whole genome shotgun (WGS) entry which is preliminary data.</text>
</comment>
<dbReference type="EMBL" id="JALZ01000056">
    <property type="protein sequence ID" value="ETX12751.1"/>
    <property type="molecule type" value="Genomic_DNA"/>
</dbReference>
<dbReference type="Pfam" id="PF02602">
    <property type="entry name" value="HEM4"/>
    <property type="match status" value="1"/>
</dbReference>
<dbReference type="Proteomes" id="UP000022447">
    <property type="component" value="Unassembled WGS sequence"/>
</dbReference>
<accession>X7EC14</accession>
<dbReference type="Gene3D" id="3.40.50.10090">
    <property type="match status" value="2"/>
</dbReference>
<dbReference type="GO" id="GO:0004852">
    <property type="term" value="F:uroporphyrinogen-III synthase activity"/>
    <property type="evidence" value="ECO:0007669"/>
    <property type="project" value="InterPro"/>
</dbReference>
<gene>
    <name evidence="3" type="ORF">OCH239_17330</name>
</gene>
<keyword evidence="4" id="KW-1185">Reference proteome</keyword>
<evidence type="ECO:0000313" key="3">
    <source>
        <dbReference type="EMBL" id="ETX12751.1"/>
    </source>
</evidence>
<dbReference type="AlphaFoldDB" id="X7EC14"/>